<keyword evidence="7" id="KW-1185">Reference proteome</keyword>
<dbReference type="Proteomes" id="UP000254601">
    <property type="component" value="Unassembled WGS sequence"/>
</dbReference>
<name>A0A380MNR7_9GAMM</name>
<feature type="domain" description="Lytic transglycosylase superhelical linker" evidence="5">
    <location>
        <begin position="390"/>
        <end position="456"/>
    </location>
</feature>
<dbReference type="Gene3D" id="1.25.20.10">
    <property type="entry name" value="Bacterial muramidases"/>
    <property type="match status" value="1"/>
</dbReference>
<feature type="chain" id="PRO_5016987269" evidence="3">
    <location>
        <begin position="20"/>
        <end position="625"/>
    </location>
</feature>
<evidence type="ECO:0000259" key="5">
    <source>
        <dbReference type="Pfam" id="PF14718"/>
    </source>
</evidence>
<evidence type="ECO:0000256" key="1">
    <source>
        <dbReference type="ARBA" id="ARBA00007734"/>
    </source>
</evidence>
<dbReference type="InterPro" id="IPR008258">
    <property type="entry name" value="Transglycosylase_SLT_dom_1"/>
</dbReference>
<dbReference type="PANTHER" id="PTHR37423">
    <property type="entry name" value="SOLUBLE LYTIC MUREIN TRANSGLYCOSYLASE-RELATED"/>
    <property type="match status" value="1"/>
</dbReference>
<accession>A0A380MNR7</accession>
<evidence type="ECO:0000256" key="2">
    <source>
        <dbReference type="ARBA" id="ARBA00022729"/>
    </source>
</evidence>
<dbReference type="Gene3D" id="1.10.1240.20">
    <property type="entry name" value="Lytic transglycosylase, superhelical linker domain"/>
    <property type="match status" value="1"/>
</dbReference>
<proteinExistence type="inferred from homology"/>
<dbReference type="Gene3D" id="1.10.530.10">
    <property type="match status" value="1"/>
</dbReference>
<reference evidence="6 7" key="1">
    <citation type="submission" date="2018-06" db="EMBL/GenBank/DDBJ databases">
        <authorList>
            <consortium name="Pathogen Informatics"/>
            <person name="Doyle S."/>
        </authorList>
    </citation>
    <scope>NUCLEOTIDE SEQUENCE [LARGE SCALE GENOMIC DNA]</scope>
    <source>
        <strain evidence="6 7">NCTC13337</strain>
    </source>
</reference>
<dbReference type="Pfam" id="PF01464">
    <property type="entry name" value="SLT"/>
    <property type="match status" value="1"/>
</dbReference>
<feature type="signal peptide" evidence="3">
    <location>
        <begin position="1"/>
        <end position="19"/>
    </location>
</feature>
<evidence type="ECO:0000259" key="4">
    <source>
        <dbReference type="Pfam" id="PF01464"/>
    </source>
</evidence>
<dbReference type="GO" id="GO:0000270">
    <property type="term" value="P:peptidoglycan metabolic process"/>
    <property type="evidence" value="ECO:0007669"/>
    <property type="project" value="InterPro"/>
</dbReference>
<evidence type="ECO:0000313" key="7">
    <source>
        <dbReference type="Proteomes" id="UP000254601"/>
    </source>
</evidence>
<dbReference type="SUPFAM" id="SSF48435">
    <property type="entry name" value="Bacterial muramidases"/>
    <property type="match status" value="1"/>
</dbReference>
<dbReference type="CDD" id="cd13401">
    <property type="entry name" value="Slt70-like"/>
    <property type="match status" value="1"/>
</dbReference>
<dbReference type="InterPro" id="IPR000189">
    <property type="entry name" value="Transglyc_AS"/>
</dbReference>
<dbReference type="InterPro" id="IPR037061">
    <property type="entry name" value="Lytic_TGlycoase_superhlx_L_sf"/>
</dbReference>
<sequence>MLKNLLTTAFLLFQLNSYAEDNILDAEAAMKNGAPLSDYSHFAGHPLYPYLQYREYRNNLETTPNQTIVKFLRENAHAPFAGWLAEHAFPLWLSNRAYNDIVQAYSPAFADESIECEWRLALLHSGKRQQAEANIESLWMSSKNIDPACDPLFIQMLGDGSLSQKLIADRFQKAMQNNNLVLAARLQAMLKGNEANSASNWLAVRQNTLPAQTLFNLTPAHWRTTAIADSIYHNAKNNREQAINLATALSAKEYAAEPEAAGRALSQLAALLAQDNDPRSEQIFALIPQGGHDKNAVFDLLAYEMRLNRWQAIPALFNHMSEEDLATPEYQYWIGKAYEKTGQPAQAKMHYQKAAGHRDFFGFLAAEKLGLPYAFNDKPLTKNPKIYHRIKTLPEIYRIKTFLRLGDKSRAAQEYNAMTRKMTDEELRQAALLAAENGWTIQSITTLSKTKDWDALAVRFPVLYQNQVRSLATRYGISPAKIYAIIRKESIFQPEIKSRAGAIGLMQVMPATARHTAKKYGIPYTNSLQLTIPETNLNIGSQYLADRLNQFGHLAYAAAAYNAGPSRANRWLADNPALPLDEWIAQIPFYETRDYAKRVLEYEKIYEYRLGLSPIPYKNAAIRPW</sequence>
<dbReference type="Pfam" id="PF14718">
    <property type="entry name" value="SLT_L"/>
    <property type="match status" value="1"/>
</dbReference>
<dbReference type="InterPro" id="IPR008939">
    <property type="entry name" value="Lytic_TGlycosylase_superhlx_U"/>
</dbReference>
<dbReference type="RefSeq" id="WP_072576856.1">
    <property type="nucleotide sequence ID" value="NZ_LWHB01000109.1"/>
</dbReference>
<dbReference type="SUPFAM" id="SSF53955">
    <property type="entry name" value="Lysozyme-like"/>
    <property type="match status" value="1"/>
</dbReference>
<protein>
    <submittedName>
        <fullName evidence="6">Soluble lytic murein transglycosylase</fullName>
        <ecNumber evidence="6">4.2.2.-</ecNumber>
    </submittedName>
</protein>
<evidence type="ECO:0000256" key="3">
    <source>
        <dbReference type="SAM" id="SignalP"/>
    </source>
</evidence>
<dbReference type="PROSITE" id="PS00922">
    <property type="entry name" value="TRANSGLYCOSYLASE"/>
    <property type="match status" value="1"/>
</dbReference>
<dbReference type="AlphaFoldDB" id="A0A380MNR7"/>
<dbReference type="InterPro" id="IPR012289">
    <property type="entry name" value="Lytic_TGlycosylase_superhlx_L"/>
</dbReference>
<gene>
    <name evidence="6" type="primary">slt_3</name>
    <name evidence="6" type="ORF">NCTC13337_00426</name>
</gene>
<dbReference type="GO" id="GO:0016020">
    <property type="term" value="C:membrane"/>
    <property type="evidence" value="ECO:0007669"/>
    <property type="project" value="InterPro"/>
</dbReference>
<dbReference type="GO" id="GO:0008933">
    <property type="term" value="F:peptidoglycan lytic transglycosylase activity"/>
    <property type="evidence" value="ECO:0007669"/>
    <property type="project" value="InterPro"/>
</dbReference>
<dbReference type="GO" id="GO:0042597">
    <property type="term" value="C:periplasmic space"/>
    <property type="evidence" value="ECO:0007669"/>
    <property type="project" value="InterPro"/>
</dbReference>
<dbReference type="InterPro" id="IPR023346">
    <property type="entry name" value="Lysozyme-like_dom_sf"/>
</dbReference>
<feature type="domain" description="Transglycosylase SLT" evidence="4">
    <location>
        <begin position="470"/>
        <end position="578"/>
    </location>
</feature>
<keyword evidence="2 3" id="KW-0732">Signal</keyword>
<dbReference type="GO" id="GO:0004553">
    <property type="term" value="F:hydrolase activity, hydrolyzing O-glycosyl compounds"/>
    <property type="evidence" value="ECO:0007669"/>
    <property type="project" value="InterPro"/>
</dbReference>
<comment type="similarity">
    <text evidence="1">Belongs to the transglycosylase Slt family.</text>
</comment>
<dbReference type="PANTHER" id="PTHR37423:SF5">
    <property type="entry name" value="SOLUBLE LYTIC MUREIN TRANSGLYCOSYLASE"/>
    <property type="match status" value="1"/>
</dbReference>
<dbReference type="EC" id="4.2.2.-" evidence="6"/>
<keyword evidence="6" id="KW-0456">Lyase</keyword>
<organism evidence="6 7">
    <name type="scientific">Suttonella ornithocola</name>
    <dbReference type="NCBI Taxonomy" id="279832"/>
    <lineage>
        <taxon>Bacteria</taxon>
        <taxon>Pseudomonadati</taxon>
        <taxon>Pseudomonadota</taxon>
        <taxon>Gammaproteobacteria</taxon>
        <taxon>Cardiobacteriales</taxon>
        <taxon>Cardiobacteriaceae</taxon>
        <taxon>Suttonella</taxon>
    </lineage>
</organism>
<evidence type="ECO:0000313" key="6">
    <source>
        <dbReference type="EMBL" id="SUO93824.1"/>
    </source>
</evidence>
<dbReference type="EMBL" id="UHIC01000001">
    <property type="protein sequence ID" value="SUO93824.1"/>
    <property type="molecule type" value="Genomic_DNA"/>
</dbReference>
<dbReference type="OrthoDB" id="92254at2"/>